<name>A0A6C0I4W8_9ZZZZ</name>
<feature type="transmembrane region" description="Helical" evidence="1">
    <location>
        <begin position="37"/>
        <end position="55"/>
    </location>
</feature>
<keyword evidence="1" id="KW-0472">Membrane</keyword>
<keyword evidence="1" id="KW-0812">Transmembrane</keyword>
<evidence type="ECO:0000256" key="1">
    <source>
        <dbReference type="SAM" id="Phobius"/>
    </source>
</evidence>
<organism evidence="2">
    <name type="scientific">viral metagenome</name>
    <dbReference type="NCBI Taxonomy" id="1070528"/>
    <lineage>
        <taxon>unclassified sequences</taxon>
        <taxon>metagenomes</taxon>
        <taxon>organismal metagenomes</taxon>
    </lineage>
</organism>
<evidence type="ECO:0000313" key="2">
    <source>
        <dbReference type="EMBL" id="QHT88051.1"/>
    </source>
</evidence>
<accession>A0A6C0I4W8</accession>
<sequence>MIIQNNKIILYIYVKIDFYLLIKIKIYNIKQLKMLQYIYNFSIYILVISILYNMTSNINYIHYIKNINSIPSFFYVEEYFDKYQLYLNDMRKDIILVTHRPYKINIDNAVMYN</sequence>
<dbReference type="AlphaFoldDB" id="A0A6C0I4W8"/>
<keyword evidence="1" id="KW-1133">Transmembrane helix</keyword>
<reference evidence="2" key="1">
    <citation type="journal article" date="2020" name="Nature">
        <title>Giant virus diversity and host interactions through global metagenomics.</title>
        <authorList>
            <person name="Schulz F."/>
            <person name="Roux S."/>
            <person name="Paez-Espino D."/>
            <person name="Jungbluth S."/>
            <person name="Walsh D.A."/>
            <person name="Denef V.J."/>
            <person name="McMahon K.D."/>
            <person name="Konstantinidis K.T."/>
            <person name="Eloe-Fadrosh E.A."/>
            <person name="Kyrpides N.C."/>
            <person name="Woyke T."/>
        </authorList>
    </citation>
    <scope>NUCLEOTIDE SEQUENCE</scope>
    <source>
        <strain evidence="2">GVMAG-M-3300023184-24</strain>
    </source>
</reference>
<dbReference type="EMBL" id="MN740108">
    <property type="protein sequence ID" value="QHT88051.1"/>
    <property type="molecule type" value="Genomic_DNA"/>
</dbReference>
<protein>
    <submittedName>
        <fullName evidence="2">Uncharacterized protein</fullName>
    </submittedName>
</protein>
<proteinExistence type="predicted"/>